<dbReference type="GO" id="GO:0032259">
    <property type="term" value="P:methylation"/>
    <property type="evidence" value="ECO:0007669"/>
    <property type="project" value="UniProtKB-KW"/>
</dbReference>
<dbReference type="Pfam" id="PF13649">
    <property type="entry name" value="Methyltransf_25"/>
    <property type="match status" value="1"/>
</dbReference>
<evidence type="ECO:0000256" key="2">
    <source>
        <dbReference type="ARBA" id="ARBA00022679"/>
    </source>
</evidence>
<comment type="caution">
    <text evidence="4">The sequence shown here is derived from an EMBL/GenBank/DDBJ whole genome shotgun (WGS) entry which is preliminary data.</text>
</comment>
<dbReference type="CDD" id="cd02440">
    <property type="entry name" value="AdoMet_MTases"/>
    <property type="match status" value="1"/>
</dbReference>
<reference evidence="4 5" key="1">
    <citation type="submission" date="2019-03" db="EMBL/GenBank/DDBJ databases">
        <title>Genomic Encyclopedia of Type Strains, Phase IV (KMG-IV): sequencing the most valuable type-strain genomes for metagenomic binning, comparative biology and taxonomic classification.</title>
        <authorList>
            <person name="Goeker M."/>
        </authorList>
    </citation>
    <scope>NUCLEOTIDE SEQUENCE [LARGE SCALE GENOMIC DNA]</scope>
    <source>
        <strain evidence="4 5">DSM 14836</strain>
    </source>
</reference>
<evidence type="ECO:0000313" key="4">
    <source>
        <dbReference type="EMBL" id="TCP25935.1"/>
    </source>
</evidence>
<keyword evidence="2 4" id="KW-0808">Transferase</keyword>
<evidence type="ECO:0000313" key="5">
    <source>
        <dbReference type="Proteomes" id="UP000294564"/>
    </source>
</evidence>
<dbReference type="PANTHER" id="PTHR43861:SF1">
    <property type="entry name" value="TRANS-ACONITATE 2-METHYLTRANSFERASE"/>
    <property type="match status" value="1"/>
</dbReference>
<dbReference type="SUPFAM" id="SSF53335">
    <property type="entry name" value="S-adenosyl-L-methionine-dependent methyltransferases"/>
    <property type="match status" value="1"/>
</dbReference>
<name>A0A4R2NWY8_9FLAO</name>
<evidence type="ECO:0000259" key="3">
    <source>
        <dbReference type="Pfam" id="PF13649"/>
    </source>
</evidence>
<protein>
    <submittedName>
        <fullName evidence="4">Methyltransferase family protein</fullName>
    </submittedName>
</protein>
<accession>A0A4R2NWY8</accession>
<gene>
    <name evidence="4" type="ORF">EV195_103297</name>
</gene>
<dbReference type="AlphaFoldDB" id="A0A4R2NWY8"/>
<feature type="domain" description="Methyltransferase" evidence="3">
    <location>
        <begin position="42"/>
        <end position="133"/>
    </location>
</feature>
<dbReference type="PANTHER" id="PTHR43861">
    <property type="entry name" value="TRANS-ACONITATE 2-METHYLTRANSFERASE-RELATED"/>
    <property type="match status" value="1"/>
</dbReference>
<evidence type="ECO:0000256" key="1">
    <source>
        <dbReference type="ARBA" id="ARBA00022603"/>
    </source>
</evidence>
<proteinExistence type="predicted"/>
<dbReference type="InterPro" id="IPR029063">
    <property type="entry name" value="SAM-dependent_MTases_sf"/>
</dbReference>
<dbReference type="Proteomes" id="UP000294564">
    <property type="component" value="Unassembled WGS sequence"/>
</dbReference>
<dbReference type="Gene3D" id="2.20.130.10">
    <property type="entry name" value="CAC2371-like domains"/>
    <property type="match status" value="1"/>
</dbReference>
<keyword evidence="5" id="KW-1185">Reference proteome</keyword>
<dbReference type="RefSeq" id="WP_165915702.1">
    <property type="nucleotide sequence ID" value="NZ_SLXM01000003.1"/>
</dbReference>
<organism evidence="4 5">
    <name type="scientific">Tenacibaculum skagerrakense</name>
    <dbReference type="NCBI Taxonomy" id="186571"/>
    <lineage>
        <taxon>Bacteria</taxon>
        <taxon>Pseudomonadati</taxon>
        <taxon>Bacteroidota</taxon>
        <taxon>Flavobacteriia</taxon>
        <taxon>Flavobacteriales</taxon>
        <taxon>Flavobacteriaceae</taxon>
        <taxon>Tenacibaculum</taxon>
    </lineage>
</organism>
<dbReference type="GO" id="GO:0008168">
    <property type="term" value="F:methyltransferase activity"/>
    <property type="evidence" value="ECO:0007669"/>
    <property type="project" value="UniProtKB-KW"/>
</dbReference>
<sequence>MQSLYSNGFENIYDDMYQTFIDYKDEFEFYSTIIKEHQKKDVLEIGCGSGHLAKHFINSSVSYYGMDLSDDMVQLSKKRNPSGTFYKGDMTNFTLNQTFDAIIITARTTSYLLSNKAIHNSIQNIKNHLNEKGVFCFDFIDANRFFPIIKDGKTIIHEAEIQNKLYSRTSYMKPTIEKENFMFQWNATYYKIEEEKKILLTEDQSEVRAFTKNEWQLFLELNDFEILNSIDRKSYAFDTYVVVAQKK</sequence>
<keyword evidence="1 4" id="KW-0489">Methyltransferase</keyword>
<dbReference type="InterPro" id="IPR041698">
    <property type="entry name" value="Methyltransf_25"/>
</dbReference>
<dbReference type="EMBL" id="SLXM01000003">
    <property type="protein sequence ID" value="TCP25935.1"/>
    <property type="molecule type" value="Genomic_DNA"/>
</dbReference>
<dbReference type="Gene3D" id="3.40.50.150">
    <property type="entry name" value="Vaccinia Virus protein VP39"/>
    <property type="match status" value="1"/>
</dbReference>